<dbReference type="GO" id="GO:0004672">
    <property type="term" value="F:protein kinase activity"/>
    <property type="evidence" value="ECO:0007669"/>
    <property type="project" value="InterPro"/>
</dbReference>
<dbReference type="GO" id="GO:0005524">
    <property type="term" value="F:ATP binding"/>
    <property type="evidence" value="ECO:0007669"/>
    <property type="project" value="InterPro"/>
</dbReference>
<protein>
    <recommendedName>
        <fullName evidence="1">Protein kinase domain-containing protein</fullName>
    </recommendedName>
</protein>
<dbReference type="InterPro" id="IPR011009">
    <property type="entry name" value="Kinase-like_dom_sf"/>
</dbReference>
<organism evidence="2 3">
    <name type="scientific">Aspergillus saccharolyticus JOP 1030-1</name>
    <dbReference type="NCBI Taxonomy" id="1450539"/>
    <lineage>
        <taxon>Eukaryota</taxon>
        <taxon>Fungi</taxon>
        <taxon>Dikarya</taxon>
        <taxon>Ascomycota</taxon>
        <taxon>Pezizomycotina</taxon>
        <taxon>Eurotiomycetes</taxon>
        <taxon>Eurotiomycetidae</taxon>
        <taxon>Eurotiales</taxon>
        <taxon>Aspergillaceae</taxon>
        <taxon>Aspergillus</taxon>
        <taxon>Aspergillus subgen. Circumdati</taxon>
    </lineage>
</organism>
<dbReference type="PROSITE" id="PS50011">
    <property type="entry name" value="PROTEIN_KINASE_DOM"/>
    <property type="match status" value="1"/>
</dbReference>
<reference evidence="2 3" key="1">
    <citation type="submission" date="2016-12" db="EMBL/GenBank/DDBJ databases">
        <title>The genomes of Aspergillus section Nigri reveals drivers in fungal speciation.</title>
        <authorList>
            <consortium name="DOE Joint Genome Institute"/>
            <person name="Vesth T.C."/>
            <person name="Nybo J."/>
            <person name="Theobald S."/>
            <person name="Brandl J."/>
            <person name="Frisvad J.C."/>
            <person name="Nielsen K.F."/>
            <person name="Lyhne E.K."/>
            <person name="Kogle M.E."/>
            <person name="Kuo A."/>
            <person name="Riley R."/>
            <person name="Clum A."/>
            <person name="Nolan M."/>
            <person name="Lipzen A."/>
            <person name="Salamov A."/>
            <person name="Henrissat B."/>
            <person name="Wiebenga A."/>
            <person name="De Vries R.P."/>
            <person name="Grigoriev I.V."/>
            <person name="Mortensen U.H."/>
            <person name="Andersen M.R."/>
            <person name="Baker S.E."/>
        </authorList>
    </citation>
    <scope>NUCLEOTIDE SEQUENCE [LARGE SCALE GENOMIC DNA]</scope>
    <source>
        <strain evidence="2 3">JOP 1030-1</strain>
    </source>
</reference>
<dbReference type="EMBL" id="KZ821248">
    <property type="protein sequence ID" value="PYH42833.1"/>
    <property type="molecule type" value="Genomic_DNA"/>
</dbReference>
<evidence type="ECO:0000313" key="3">
    <source>
        <dbReference type="Proteomes" id="UP000248349"/>
    </source>
</evidence>
<evidence type="ECO:0000313" key="2">
    <source>
        <dbReference type="EMBL" id="PYH42833.1"/>
    </source>
</evidence>
<dbReference type="GeneID" id="37071661"/>
<dbReference type="AlphaFoldDB" id="A0A318ZDT7"/>
<dbReference type="RefSeq" id="XP_025428815.1">
    <property type="nucleotide sequence ID" value="XM_025570433.1"/>
</dbReference>
<sequence>MGNGELRSYSTQNQPSKSLQLSWFRSMAPSLAQVHDRRVIFTDIATRKLLRDVDLKVKICDFTESMLPPLDTCMETADWAGYSIDTDIGQLGAVIYEVVVGEKSEFDNHI</sequence>
<name>A0A318ZDT7_9EURO</name>
<accession>A0A318ZDT7</accession>
<dbReference type="Gene3D" id="1.10.510.10">
    <property type="entry name" value="Transferase(Phosphotransferase) domain 1"/>
    <property type="match status" value="1"/>
</dbReference>
<feature type="domain" description="Protein kinase" evidence="1">
    <location>
        <begin position="1"/>
        <end position="110"/>
    </location>
</feature>
<dbReference type="SUPFAM" id="SSF56112">
    <property type="entry name" value="Protein kinase-like (PK-like)"/>
    <property type="match status" value="1"/>
</dbReference>
<dbReference type="OrthoDB" id="1668230at2759"/>
<proteinExistence type="predicted"/>
<dbReference type="STRING" id="1450539.A0A318ZDT7"/>
<gene>
    <name evidence="2" type="ORF">BP01DRAFT_124844</name>
</gene>
<evidence type="ECO:0000259" key="1">
    <source>
        <dbReference type="PROSITE" id="PS50011"/>
    </source>
</evidence>
<dbReference type="InterPro" id="IPR000719">
    <property type="entry name" value="Prot_kinase_dom"/>
</dbReference>
<dbReference type="Proteomes" id="UP000248349">
    <property type="component" value="Unassembled WGS sequence"/>
</dbReference>
<keyword evidence="3" id="KW-1185">Reference proteome</keyword>